<dbReference type="InterPro" id="IPR029058">
    <property type="entry name" value="AB_hydrolase_fold"/>
</dbReference>
<dbReference type="PANTHER" id="PTHR32268">
    <property type="entry name" value="HOMOSERINE O-ACETYLTRANSFERASE"/>
    <property type="match status" value="1"/>
</dbReference>
<accession>C5LYE5</accession>
<dbReference type="Gene3D" id="3.40.50.1820">
    <property type="entry name" value="alpha/beta hydrolase"/>
    <property type="match status" value="1"/>
</dbReference>
<dbReference type="RefSeq" id="XP_002765466.1">
    <property type="nucleotide sequence ID" value="XM_002765420.1"/>
</dbReference>
<evidence type="ECO:0000256" key="1">
    <source>
        <dbReference type="ARBA" id="ARBA00006886"/>
    </source>
</evidence>
<gene>
    <name evidence="5" type="ORF">Pmar_PMAR002000</name>
</gene>
<organism evidence="6">
    <name type="scientific">Perkinsus marinus (strain ATCC 50983 / TXsc)</name>
    <dbReference type="NCBI Taxonomy" id="423536"/>
    <lineage>
        <taxon>Eukaryota</taxon>
        <taxon>Sar</taxon>
        <taxon>Alveolata</taxon>
        <taxon>Perkinsozoa</taxon>
        <taxon>Perkinsea</taxon>
        <taxon>Perkinsida</taxon>
        <taxon>Perkinsidae</taxon>
        <taxon>Perkinsus</taxon>
    </lineage>
</organism>
<dbReference type="HAMAP" id="MF_00296">
    <property type="entry name" value="MetX_acyltransf"/>
    <property type="match status" value="1"/>
</dbReference>
<dbReference type="NCBIfam" id="TIGR01392">
    <property type="entry name" value="homoserO_Ac_trn"/>
    <property type="match status" value="1"/>
</dbReference>
<dbReference type="OrthoDB" id="444135at2759"/>
<dbReference type="GO" id="GO:0005739">
    <property type="term" value="C:mitochondrion"/>
    <property type="evidence" value="ECO:0007669"/>
    <property type="project" value="TreeGrafter"/>
</dbReference>
<dbReference type="Pfam" id="PF00561">
    <property type="entry name" value="Abhydrolase_1"/>
    <property type="match status" value="1"/>
</dbReference>
<dbReference type="GO" id="GO:0006535">
    <property type="term" value="P:cysteine biosynthetic process from serine"/>
    <property type="evidence" value="ECO:0007669"/>
    <property type="project" value="TreeGrafter"/>
</dbReference>
<dbReference type="GO" id="GO:0009001">
    <property type="term" value="F:serine O-acetyltransferase activity"/>
    <property type="evidence" value="ECO:0007669"/>
    <property type="project" value="TreeGrafter"/>
</dbReference>
<protein>
    <recommendedName>
        <fullName evidence="4">AB hydrolase-1 domain-containing protein</fullName>
    </recommendedName>
</protein>
<reference evidence="5 6" key="1">
    <citation type="submission" date="2008-07" db="EMBL/GenBank/DDBJ databases">
        <authorList>
            <person name="El-Sayed N."/>
            <person name="Caler E."/>
            <person name="Inman J."/>
            <person name="Amedeo P."/>
            <person name="Hass B."/>
            <person name="Wortman J."/>
        </authorList>
    </citation>
    <scope>NUCLEOTIDE SEQUENCE [LARGE SCALE GENOMIC DNA]</scope>
    <source>
        <strain evidence="6">ATCC 50983 / TXsc</strain>
    </source>
</reference>
<feature type="domain" description="AB hydrolase-1" evidence="4">
    <location>
        <begin position="659"/>
        <end position="950"/>
    </location>
</feature>
<comment type="similarity">
    <text evidence="1">Belongs to the AB hydrolase superfamily. MetX family.</text>
</comment>
<dbReference type="GO" id="GO:0009092">
    <property type="term" value="P:homoserine metabolic process"/>
    <property type="evidence" value="ECO:0007669"/>
    <property type="project" value="TreeGrafter"/>
</dbReference>
<evidence type="ECO:0000259" key="4">
    <source>
        <dbReference type="Pfam" id="PF00561"/>
    </source>
</evidence>
<evidence type="ECO:0000256" key="3">
    <source>
        <dbReference type="SAM" id="MobiDB-lite"/>
    </source>
</evidence>
<dbReference type="SUPFAM" id="SSF53474">
    <property type="entry name" value="alpha/beta-Hydrolases"/>
    <property type="match status" value="1"/>
</dbReference>
<dbReference type="PANTHER" id="PTHR32268:SF16">
    <property type="entry name" value="SERINE O-SUCCINYLTRANSFERASE"/>
    <property type="match status" value="1"/>
</dbReference>
<evidence type="ECO:0000313" key="6">
    <source>
        <dbReference type="Proteomes" id="UP000007800"/>
    </source>
</evidence>
<dbReference type="GO" id="GO:0004414">
    <property type="term" value="F:homoserine O-acetyltransferase activity"/>
    <property type="evidence" value="ECO:0007669"/>
    <property type="project" value="TreeGrafter"/>
</dbReference>
<feature type="compositionally biased region" description="Basic and acidic residues" evidence="3">
    <location>
        <begin position="577"/>
        <end position="589"/>
    </location>
</feature>
<evidence type="ECO:0000256" key="2">
    <source>
        <dbReference type="SAM" id="Coils"/>
    </source>
</evidence>
<keyword evidence="2" id="KW-0175">Coiled coil</keyword>
<dbReference type="InParanoid" id="C5LYE5"/>
<dbReference type="NCBIfam" id="NF001209">
    <property type="entry name" value="PRK00175.1"/>
    <property type="match status" value="1"/>
</dbReference>
<evidence type="ECO:0000313" key="5">
    <source>
        <dbReference type="EMBL" id="EEQ98183.1"/>
    </source>
</evidence>
<feature type="coiled-coil region" evidence="2">
    <location>
        <begin position="235"/>
        <end position="279"/>
    </location>
</feature>
<name>C5LYE5_PERM5</name>
<sequence>MSEFDTYAAGTITPVLSRALADLYQQEHGSVEPVEYLSNWLKLWAEAQVSEQEREVKARKQLQYTKTVDAELRERQVKLEEEEERAARPLKILDELSQRLANVDYNEDCKYCQRFPNPGLWQELTDSVREAVAGCSGCYVGEVVIDEEGAKLIRYIANSGTAPGEARLQGSEGVVWQVLQPRGEEEEEGDQEPSPRSRQLYISNVMDVPEVKYFEFTKPGSFLAIPITYSSLLNKEGLEAAVTDMKERRAQFAEEMASFEEAKAQYEQAVAELKEGEENPEEPVQPVIRELNALEGVTGQLVLCVDTLGAEGGLLEIRQQYIEKLAALCGHLEKGKAAMELQAVREQAEYLTSEAGEANRTELMGKYVEATGGEAVEEVEKQVEEEIEGLGEDATDDDKGVIRLARKLKMLRSVLDGTVKGNLLLDISSRKLPEEALAVIMKAVLLFLAEQDASSIYGDAELQWSQLVAALHSESIWEKIVSADMRRPRPGVPPEHTLERAKALVEEAIQCGGQKAEDGAIEEEVSKERPAEVILLGLLEAAVELREKDVRMRWLNSDLHKRVWEPRVAATEEAEKDEGGTVEEGKGEEAADSPEGGGETEEALPAKELVEVPTAVDPSEASAIDADFVPLLEADLAQLAEEREASAAAADGTECIPAPGWWENFIGPGHALDTDKFFIICSNVLGSCFGSTGPSSVNPDTGRPYGGDFPVITIFDIVRMQVELIRKRFGIEQLHCSVGSSMGGMQTLALCSRYPGIAKRAVIISSSAYSSPHSIALRHVQRQALVSDPHWQGGHYYDTPYFPEKGLRLAREIATTTYRSGPEWDSRFARRRSSVFEKDKDRQVDLNDALFAIEEYLGHQGKKWVGTYDPNSLLYLSKAMDMFSVAPDGGTIADGLKPMKAVPTMIIGVKSDILFPVWQQRELADALREVGNKDVVYYELDAIFGHDTFLVDTTNVVPAVKGHLEFH</sequence>
<dbReference type="GO" id="GO:0009086">
    <property type="term" value="P:methionine biosynthetic process"/>
    <property type="evidence" value="ECO:0007669"/>
    <property type="project" value="TreeGrafter"/>
</dbReference>
<proteinExistence type="inferred from homology"/>
<dbReference type="InterPro" id="IPR000073">
    <property type="entry name" value="AB_hydrolase_1"/>
</dbReference>
<dbReference type="AlphaFoldDB" id="C5LYE5"/>
<keyword evidence="6" id="KW-1185">Reference proteome</keyword>
<dbReference type="Proteomes" id="UP000007800">
    <property type="component" value="Unassembled WGS sequence"/>
</dbReference>
<dbReference type="GeneID" id="9040625"/>
<feature type="region of interest" description="Disordered" evidence="3">
    <location>
        <begin position="570"/>
        <end position="602"/>
    </location>
</feature>
<dbReference type="InterPro" id="IPR008220">
    <property type="entry name" value="HAT_MetX-like"/>
</dbReference>
<dbReference type="EMBL" id="GG686808">
    <property type="protein sequence ID" value="EEQ98183.1"/>
    <property type="molecule type" value="Genomic_DNA"/>
</dbReference>